<accession>A0A9D1S7F0</accession>
<proteinExistence type="predicted"/>
<reference evidence="2" key="2">
    <citation type="journal article" date="2021" name="PeerJ">
        <title>Extensive microbial diversity within the chicken gut microbiome revealed by metagenomics and culture.</title>
        <authorList>
            <person name="Gilroy R."/>
            <person name="Ravi A."/>
            <person name="Getino M."/>
            <person name="Pursley I."/>
            <person name="Horton D.L."/>
            <person name="Alikhan N.F."/>
            <person name="Baker D."/>
            <person name="Gharbi K."/>
            <person name="Hall N."/>
            <person name="Watson M."/>
            <person name="Adriaenssens E.M."/>
            <person name="Foster-Nyarko E."/>
            <person name="Jarju S."/>
            <person name="Secka A."/>
            <person name="Antonio M."/>
            <person name="Oren A."/>
            <person name="Chaudhuri R.R."/>
            <person name="La Ragione R."/>
            <person name="Hildebrand F."/>
            <person name="Pallen M.J."/>
        </authorList>
    </citation>
    <scope>NUCLEOTIDE SEQUENCE</scope>
    <source>
        <strain evidence="2">ChiGjej1B1-1684</strain>
    </source>
</reference>
<dbReference type="InterPro" id="IPR012332">
    <property type="entry name" value="Autotransporter_pectin_lyase_C"/>
</dbReference>
<dbReference type="AlphaFoldDB" id="A0A9D1S7F0"/>
<evidence type="ECO:0000256" key="1">
    <source>
        <dbReference type="SAM" id="SignalP"/>
    </source>
</evidence>
<comment type="caution">
    <text evidence="2">The sequence shown here is derived from an EMBL/GenBank/DDBJ whole genome shotgun (WGS) entry which is preliminary data.</text>
</comment>
<dbReference type="Gene3D" id="2.160.20.20">
    <property type="match status" value="1"/>
</dbReference>
<dbReference type="Pfam" id="PF18889">
    <property type="entry name" value="Beta_helix_3"/>
    <property type="match status" value="6"/>
</dbReference>
<evidence type="ECO:0008006" key="4">
    <source>
        <dbReference type="Google" id="ProtNLM"/>
    </source>
</evidence>
<dbReference type="EMBL" id="DVNG01000046">
    <property type="protein sequence ID" value="HIU50044.1"/>
    <property type="molecule type" value="Genomic_DNA"/>
</dbReference>
<feature type="signal peptide" evidence="1">
    <location>
        <begin position="1"/>
        <end position="25"/>
    </location>
</feature>
<reference evidence="2" key="1">
    <citation type="submission" date="2020-10" db="EMBL/GenBank/DDBJ databases">
        <authorList>
            <person name="Gilroy R."/>
        </authorList>
    </citation>
    <scope>NUCLEOTIDE SEQUENCE</scope>
    <source>
        <strain evidence="2">ChiGjej1B1-1684</strain>
    </source>
</reference>
<keyword evidence="1" id="KW-0732">Signal</keyword>
<feature type="chain" id="PRO_5039083642" description="Carbohydrate-binding domain-containing protein" evidence="1">
    <location>
        <begin position="26"/>
        <end position="702"/>
    </location>
</feature>
<name>A0A9D1S7F0_9FIRM</name>
<gene>
    <name evidence="2" type="ORF">IAD22_03420</name>
</gene>
<sequence>MKKKILSMAIVVCMLISMMPTMVFAAEEIPYLDENGTEQTCASATEVTAEDTVWTAGWYIAQGEVTLANRVEVQGDVHLILADGAKLTAPSGIKVQDNDKDILNGSPNKFTIYAQSTDEATMGRLEAVSYEKNAAIGSSSISDWHDDVYPGGEITITGGIVTAKGGIGAGIGGGGVSILSKKGGDGGTITITGGIVTATSEKGQGIGAGFCDYPLAVGLGEPGIFTTGEKGNAVIFASSIGDQSRKDSWEGVIFEGTEGKSYGDNIIVESDFEIPQGYTLTVEADKKLTIGKDATLTNNGTIVNNGTIKTYNTFAGGGTVQGNSVINLTDRNVKYLDENGEEQICVSATKLMEDDTIWNEGWYIANGDVTITDRVQLNGDVHLILADGAKLNVPKGISLYRDSDRFTVYAQSTDEEKMGKLEVSSEGYKNAIGDRPDAGEVTFNGGNVTITSEQRSGILAKTITINGGTVKSSTLSHNGGILGIVVTINGGTVTVSDDGYAIAGTTITISGGTVTATGERGMNGSNIAISGGNVTATGKDGGVGSGIEAREVITISGGTVIASGDAGIVGNNDITIDGGTVTATSKDFAGIYGKNITIGGGNVTVSGGRVGIEGPLSTGESGNAVIFASSISDQSQKDSWNGVIFEGTQGKVYGNVTPEGSFEIPANYTLNIPDGNTLTIEKDITLTNSGVIELGGKIINNG</sequence>
<evidence type="ECO:0000313" key="3">
    <source>
        <dbReference type="Proteomes" id="UP000824118"/>
    </source>
</evidence>
<feature type="non-terminal residue" evidence="2">
    <location>
        <position position="702"/>
    </location>
</feature>
<dbReference type="Proteomes" id="UP000824118">
    <property type="component" value="Unassembled WGS sequence"/>
</dbReference>
<protein>
    <recommendedName>
        <fullName evidence="4">Carbohydrate-binding domain-containing protein</fullName>
    </recommendedName>
</protein>
<organism evidence="2 3">
    <name type="scientific">Candidatus Limousia pullorum</name>
    <dbReference type="NCBI Taxonomy" id="2840860"/>
    <lineage>
        <taxon>Bacteria</taxon>
        <taxon>Bacillati</taxon>
        <taxon>Bacillota</taxon>
        <taxon>Clostridia</taxon>
        <taxon>Eubacteriales</taxon>
        <taxon>Oscillospiraceae</taxon>
        <taxon>Oscillospiraceae incertae sedis</taxon>
        <taxon>Candidatus Limousia</taxon>
    </lineage>
</organism>
<evidence type="ECO:0000313" key="2">
    <source>
        <dbReference type="EMBL" id="HIU50044.1"/>
    </source>
</evidence>